<dbReference type="Gene3D" id="1.10.1740.10">
    <property type="match status" value="1"/>
</dbReference>
<dbReference type="InterPro" id="IPR007627">
    <property type="entry name" value="RNA_pol_sigma70_r2"/>
</dbReference>
<dbReference type="Proteomes" id="UP001595868">
    <property type="component" value="Unassembled WGS sequence"/>
</dbReference>
<dbReference type="InterPro" id="IPR039425">
    <property type="entry name" value="RNA_pol_sigma-70-like"/>
</dbReference>
<dbReference type="InterPro" id="IPR036388">
    <property type="entry name" value="WH-like_DNA-bd_sf"/>
</dbReference>
<comment type="similarity">
    <text evidence="1 6">Belongs to the sigma-70 factor family. ECF subfamily.</text>
</comment>
<proteinExistence type="inferred from homology"/>
<dbReference type="PROSITE" id="PS01063">
    <property type="entry name" value="SIGMA70_ECF"/>
    <property type="match status" value="1"/>
</dbReference>
<comment type="caution">
    <text evidence="9">The sequence shown here is derived from an EMBL/GenBank/DDBJ whole genome shotgun (WGS) entry which is preliminary data.</text>
</comment>
<feature type="domain" description="RNA polymerase sigma factor 70 region 4 type 2" evidence="8">
    <location>
        <begin position="121"/>
        <end position="173"/>
    </location>
</feature>
<dbReference type="InterPro" id="IPR013249">
    <property type="entry name" value="RNA_pol_sigma70_r4_t2"/>
</dbReference>
<keyword evidence="5 6" id="KW-0804">Transcription</keyword>
<sequence length="192" mass="21740">MTLAVEHPVRAGSDRAELDQALRHLHERYAPALLYYLLRLTNGDQHRAEDIVQETLIRAWNHPEARSDGGQWSKPWLFTVARRIAIDHVRAVQSRPPEHPDERIDAYAGRDDAIDRLLDAREVRAALRAMPERLRTVLVAVYFQECSTAEAADLLDVPPGTVKSRTYYALKALREALEARGFTAARGAPVRD</sequence>
<evidence type="ECO:0000256" key="3">
    <source>
        <dbReference type="ARBA" id="ARBA00023082"/>
    </source>
</evidence>
<name>A0ABV8KTH9_9ACTN</name>
<evidence type="ECO:0000256" key="2">
    <source>
        <dbReference type="ARBA" id="ARBA00023015"/>
    </source>
</evidence>
<gene>
    <name evidence="9" type="ORF">ACFOX0_26430</name>
</gene>
<evidence type="ECO:0000256" key="5">
    <source>
        <dbReference type="ARBA" id="ARBA00023163"/>
    </source>
</evidence>
<keyword evidence="2 6" id="KW-0805">Transcription regulation</keyword>
<dbReference type="InterPro" id="IPR014284">
    <property type="entry name" value="RNA_pol_sigma-70_dom"/>
</dbReference>
<dbReference type="PANTHER" id="PTHR43133">
    <property type="entry name" value="RNA POLYMERASE ECF-TYPE SIGMA FACTO"/>
    <property type="match status" value="1"/>
</dbReference>
<evidence type="ECO:0000259" key="7">
    <source>
        <dbReference type="Pfam" id="PF04542"/>
    </source>
</evidence>
<keyword evidence="10" id="KW-1185">Reference proteome</keyword>
<dbReference type="NCBIfam" id="TIGR02937">
    <property type="entry name" value="sigma70-ECF"/>
    <property type="match status" value="1"/>
</dbReference>
<feature type="domain" description="RNA polymerase sigma-70 region 2" evidence="7">
    <location>
        <begin position="25"/>
        <end position="92"/>
    </location>
</feature>
<dbReference type="InterPro" id="IPR013324">
    <property type="entry name" value="RNA_pol_sigma_r3/r4-like"/>
</dbReference>
<evidence type="ECO:0000256" key="1">
    <source>
        <dbReference type="ARBA" id="ARBA00010641"/>
    </source>
</evidence>
<dbReference type="PANTHER" id="PTHR43133:SF52">
    <property type="entry name" value="ECF RNA POLYMERASE SIGMA FACTOR SIGL"/>
    <property type="match status" value="1"/>
</dbReference>
<dbReference type="SUPFAM" id="SSF88659">
    <property type="entry name" value="Sigma3 and sigma4 domains of RNA polymerase sigma factors"/>
    <property type="match status" value="1"/>
</dbReference>
<accession>A0ABV8KTH9</accession>
<keyword evidence="3 6" id="KW-0731">Sigma factor</keyword>
<dbReference type="Pfam" id="PF04542">
    <property type="entry name" value="Sigma70_r2"/>
    <property type="match status" value="1"/>
</dbReference>
<dbReference type="SUPFAM" id="SSF88946">
    <property type="entry name" value="Sigma2 domain of RNA polymerase sigma factors"/>
    <property type="match status" value="1"/>
</dbReference>
<dbReference type="RefSeq" id="WP_377550814.1">
    <property type="nucleotide sequence ID" value="NZ_JBHSBN010000024.1"/>
</dbReference>
<keyword evidence="4 6" id="KW-0238">DNA-binding</keyword>
<reference evidence="10" key="1">
    <citation type="journal article" date="2019" name="Int. J. Syst. Evol. Microbiol.">
        <title>The Global Catalogue of Microorganisms (GCM) 10K type strain sequencing project: providing services to taxonomists for standard genome sequencing and annotation.</title>
        <authorList>
            <consortium name="The Broad Institute Genomics Platform"/>
            <consortium name="The Broad Institute Genome Sequencing Center for Infectious Disease"/>
            <person name="Wu L."/>
            <person name="Ma J."/>
        </authorList>
    </citation>
    <scope>NUCLEOTIDE SEQUENCE [LARGE SCALE GENOMIC DNA]</scope>
    <source>
        <strain evidence="10">2902at01</strain>
    </source>
</reference>
<dbReference type="Gene3D" id="1.10.10.10">
    <property type="entry name" value="Winged helix-like DNA-binding domain superfamily/Winged helix DNA-binding domain"/>
    <property type="match status" value="1"/>
</dbReference>
<evidence type="ECO:0000256" key="6">
    <source>
        <dbReference type="RuleBase" id="RU000716"/>
    </source>
</evidence>
<protein>
    <recommendedName>
        <fullName evidence="6">RNA polymerase sigma factor</fullName>
    </recommendedName>
</protein>
<evidence type="ECO:0000313" key="9">
    <source>
        <dbReference type="EMBL" id="MFC4109455.1"/>
    </source>
</evidence>
<dbReference type="EMBL" id="JBHSBN010000024">
    <property type="protein sequence ID" value="MFC4109455.1"/>
    <property type="molecule type" value="Genomic_DNA"/>
</dbReference>
<dbReference type="InterPro" id="IPR013325">
    <property type="entry name" value="RNA_pol_sigma_r2"/>
</dbReference>
<evidence type="ECO:0000259" key="8">
    <source>
        <dbReference type="Pfam" id="PF08281"/>
    </source>
</evidence>
<dbReference type="CDD" id="cd06171">
    <property type="entry name" value="Sigma70_r4"/>
    <property type="match status" value="1"/>
</dbReference>
<evidence type="ECO:0000313" key="10">
    <source>
        <dbReference type="Proteomes" id="UP001595868"/>
    </source>
</evidence>
<dbReference type="Pfam" id="PF08281">
    <property type="entry name" value="Sigma70_r4_2"/>
    <property type="match status" value="1"/>
</dbReference>
<dbReference type="InterPro" id="IPR000838">
    <property type="entry name" value="RNA_pol_sigma70_ECF_CS"/>
</dbReference>
<evidence type="ECO:0000256" key="4">
    <source>
        <dbReference type="ARBA" id="ARBA00023125"/>
    </source>
</evidence>
<organism evidence="9 10">
    <name type="scientific">Micromonospora zhanjiangensis</name>
    <dbReference type="NCBI Taxonomy" id="1522057"/>
    <lineage>
        <taxon>Bacteria</taxon>
        <taxon>Bacillati</taxon>
        <taxon>Actinomycetota</taxon>
        <taxon>Actinomycetes</taxon>
        <taxon>Micromonosporales</taxon>
        <taxon>Micromonosporaceae</taxon>
        <taxon>Micromonospora</taxon>
    </lineage>
</organism>